<gene>
    <name evidence="4" type="ORF">PS943_01852</name>
</gene>
<dbReference type="InterPro" id="IPR001638">
    <property type="entry name" value="Solute-binding_3/MltF_N"/>
</dbReference>
<evidence type="ECO:0000259" key="3">
    <source>
        <dbReference type="SMART" id="SM00062"/>
    </source>
</evidence>
<dbReference type="PANTHER" id="PTHR35936:SF17">
    <property type="entry name" value="ARGININE-BINDING EXTRACELLULAR PROTEIN ARTP"/>
    <property type="match status" value="1"/>
</dbReference>
<evidence type="ECO:0000313" key="4">
    <source>
        <dbReference type="EMBL" id="VVQ30479.1"/>
    </source>
</evidence>
<evidence type="ECO:0000256" key="1">
    <source>
        <dbReference type="ARBA" id="ARBA00010333"/>
    </source>
</evidence>
<dbReference type="PANTHER" id="PTHR35936">
    <property type="entry name" value="MEMBRANE-BOUND LYTIC MUREIN TRANSGLYCOSYLASE F"/>
    <property type="match status" value="1"/>
</dbReference>
<dbReference type="EMBL" id="CABVJH010000003">
    <property type="protein sequence ID" value="VVQ30479.1"/>
    <property type="molecule type" value="Genomic_DNA"/>
</dbReference>
<feature type="domain" description="Solute-binding protein family 3/N-terminal" evidence="3">
    <location>
        <begin position="18"/>
        <end position="237"/>
    </location>
</feature>
<dbReference type="AlphaFoldDB" id="A0A5E7W5C4"/>
<accession>A0A5E7W5C4</accession>
<dbReference type="SMART" id="SM00062">
    <property type="entry name" value="PBPb"/>
    <property type="match status" value="1"/>
</dbReference>
<dbReference type="SUPFAM" id="SSF53850">
    <property type="entry name" value="Periplasmic binding protein-like II"/>
    <property type="match status" value="1"/>
</dbReference>
<dbReference type="Gene3D" id="3.40.190.10">
    <property type="entry name" value="Periplasmic binding protein-like II"/>
    <property type="match status" value="2"/>
</dbReference>
<organism evidence="4 5">
    <name type="scientific">Pseudomonas fluorescens</name>
    <dbReference type="NCBI Taxonomy" id="294"/>
    <lineage>
        <taxon>Bacteria</taxon>
        <taxon>Pseudomonadati</taxon>
        <taxon>Pseudomonadota</taxon>
        <taxon>Gammaproteobacteria</taxon>
        <taxon>Pseudomonadales</taxon>
        <taxon>Pseudomonadaceae</taxon>
        <taxon>Pseudomonas</taxon>
    </lineage>
</organism>
<name>A0A5E7W5C4_PSEFL</name>
<evidence type="ECO:0000313" key="5">
    <source>
        <dbReference type="Proteomes" id="UP000325645"/>
    </source>
</evidence>
<proteinExistence type="inferred from homology"/>
<evidence type="ECO:0000256" key="2">
    <source>
        <dbReference type="ARBA" id="ARBA00022729"/>
    </source>
</evidence>
<keyword evidence="2" id="KW-0732">Signal</keyword>
<sequence>MMSAITPAVLEDLAPQGVLRAAINFGNPVLAQQGQDGSPQGVSVALAKALAQELGVRLEMVTFDAAGKVFAALEEGAWSLAFLAIEPVREQQIAFSAPYVIIEGTYLVAADSPFVAVEDLDQPGLRLAVGKGAAYDLFLARTLKHAQLARAETSAAAVDLFFDEDLDAAAGVRQPLQKVADADPRYRVLEGAFTAIRQAMAVPRYREAGAAYVRAFVERKKAEGFVHAALKASGQADVTVAPQAAIF</sequence>
<protein>
    <recommendedName>
        <fullName evidence="3">Solute-binding protein family 3/N-terminal domain-containing protein</fullName>
    </recommendedName>
</protein>
<comment type="similarity">
    <text evidence="1">Belongs to the bacterial solute-binding protein 3 family.</text>
</comment>
<reference evidence="4 5" key="1">
    <citation type="submission" date="2019-09" db="EMBL/GenBank/DDBJ databases">
        <authorList>
            <person name="Chandra G."/>
            <person name="Truman W A."/>
        </authorList>
    </citation>
    <scope>NUCLEOTIDE SEQUENCE [LARGE SCALE GENOMIC DNA]</scope>
    <source>
        <strain evidence="4">PS943</strain>
    </source>
</reference>
<dbReference type="Proteomes" id="UP000325645">
    <property type="component" value="Unassembled WGS sequence"/>
</dbReference>
<dbReference type="Pfam" id="PF00497">
    <property type="entry name" value="SBP_bac_3"/>
    <property type="match status" value="1"/>
</dbReference>